<feature type="chain" id="PRO_5020587507" evidence="1">
    <location>
        <begin position="24"/>
        <end position="73"/>
    </location>
</feature>
<keyword evidence="3" id="KW-1185">Reference proteome</keyword>
<sequence length="73" mass="8015">MKRAYLTTAIALALSTAVGCSPASDQQPTSAEQNKIWPKLAQLRVNPRPIGRGQCALWVYKREPRSGSILVYS</sequence>
<protein>
    <submittedName>
        <fullName evidence="2">Uncharacterized protein</fullName>
    </submittedName>
</protein>
<keyword evidence="1" id="KW-0732">Signal</keyword>
<comment type="caution">
    <text evidence="2">The sequence shown here is derived from an EMBL/GenBank/DDBJ whole genome shotgun (WGS) entry which is preliminary data.</text>
</comment>
<organism evidence="2 3">
    <name type="scientific">Idiomarina aquatica</name>
    <dbReference type="NCBI Taxonomy" id="1327752"/>
    <lineage>
        <taxon>Bacteria</taxon>
        <taxon>Pseudomonadati</taxon>
        <taxon>Pseudomonadota</taxon>
        <taxon>Gammaproteobacteria</taxon>
        <taxon>Alteromonadales</taxon>
        <taxon>Idiomarinaceae</taxon>
        <taxon>Idiomarina</taxon>
    </lineage>
</organism>
<evidence type="ECO:0000313" key="3">
    <source>
        <dbReference type="Proteomes" id="UP000295531"/>
    </source>
</evidence>
<name>A0A4R6PK91_9GAMM</name>
<dbReference type="Proteomes" id="UP000295531">
    <property type="component" value="Unassembled WGS sequence"/>
</dbReference>
<evidence type="ECO:0000313" key="2">
    <source>
        <dbReference type="EMBL" id="TDP38150.1"/>
    </source>
</evidence>
<dbReference type="PROSITE" id="PS51257">
    <property type="entry name" value="PROKAR_LIPOPROTEIN"/>
    <property type="match status" value="1"/>
</dbReference>
<feature type="non-terminal residue" evidence="2">
    <location>
        <position position="73"/>
    </location>
</feature>
<proteinExistence type="predicted"/>
<gene>
    <name evidence="2" type="ORF">DEU29_1051</name>
</gene>
<dbReference type="AlphaFoldDB" id="A0A4R6PK91"/>
<reference evidence="2 3" key="1">
    <citation type="submission" date="2019-03" db="EMBL/GenBank/DDBJ databases">
        <title>Freshwater and sediment microbial communities from various areas in North America, analyzing microbe dynamics in response to fracking.</title>
        <authorList>
            <person name="Lamendella R."/>
        </authorList>
    </citation>
    <scope>NUCLEOTIDE SEQUENCE [LARGE SCALE GENOMIC DNA]</scope>
    <source>
        <strain evidence="2 3">18_TX</strain>
    </source>
</reference>
<dbReference type="RefSeq" id="WP_208107608.1">
    <property type="nucleotide sequence ID" value="NZ_SNXI01000005.1"/>
</dbReference>
<evidence type="ECO:0000256" key="1">
    <source>
        <dbReference type="SAM" id="SignalP"/>
    </source>
</evidence>
<feature type="signal peptide" evidence="1">
    <location>
        <begin position="1"/>
        <end position="23"/>
    </location>
</feature>
<dbReference type="EMBL" id="SNXI01000005">
    <property type="protein sequence ID" value="TDP38150.1"/>
    <property type="molecule type" value="Genomic_DNA"/>
</dbReference>
<accession>A0A4R6PK91</accession>